<comment type="caution">
    <text evidence="4">The sequence shown here is derived from an EMBL/GenBank/DDBJ whole genome shotgun (WGS) entry which is preliminary data.</text>
</comment>
<evidence type="ECO:0000313" key="5">
    <source>
        <dbReference type="Proteomes" id="UP001201873"/>
    </source>
</evidence>
<dbReference type="PRINTS" id="PR00420">
    <property type="entry name" value="RNGMNOXGNASE"/>
</dbReference>
<dbReference type="GO" id="GO:0008688">
    <property type="term" value="F:3-(3-hydroxyphenyl)propionate hydroxylase activity"/>
    <property type="evidence" value="ECO:0007669"/>
    <property type="project" value="UniProtKB-EC"/>
</dbReference>
<dbReference type="InterPro" id="IPR050631">
    <property type="entry name" value="PheA/TfdB_FAD_monoxygenase"/>
</dbReference>
<proteinExistence type="predicted"/>
<accession>A0ABT0K020</accession>
<dbReference type="SUPFAM" id="SSF51905">
    <property type="entry name" value="FAD/NAD(P)-binding domain"/>
    <property type="match status" value="1"/>
</dbReference>
<sequence length="526" mass="56222">MIKDVLVVGFGPVGAVLTAFLGQRGVSVLAVDRAATTYPRPRAAGLDEEVLRLLVRLPGMAEMLTDTRASTRATFLGPDRRLLLAAGQGQAELGVPVGVFLHQPSVEAALRAGIATLPSVEVRLGVGVRSIDDGADAVTVGLEDDTVVQARWVIGCDGATSTVRALIGVDFVGRTFAQPWLVVDARSAEPLPVPDDIAFVLDPRRPAVTMPMPGGHRWEWMMFPGENPERMAEPETVTSLLTPWIDPGTVAVERAAVYTFHARMANRWRVGRVLLAGDAAHTMPPFAGQGLASGIRDAAALAWRLTEVLAGLRDPDSLDDYERERRPQVAAITTRAIRAGRIVQTTSPVRAAALRAALRTAAHAPGLGHALRSGAARPRTRLPKAARPRRAHDGGRWAGRVLPNPCIRTEDGRVCRLDDILGSSWVLLGLGDDAGVALTPQVRAWVDRRGGTTLTIGHAVSADRDDQRARSGPVIVDLDGTVLRMRGRSRQPQVAVVRPDRYLLGVFPSSRLEDVLTSASGVGVTG</sequence>
<gene>
    <name evidence="4" type="ORF">MXD59_15395</name>
</gene>
<evidence type="ECO:0000256" key="2">
    <source>
        <dbReference type="SAM" id="MobiDB-lite"/>
    </source>
</evidence>
<dbReference type="InterPro" id="IPR002938">
    <property type="entry name" value="FAD-bd"/>
</dbReference>
<dbReference type="Proteomes" id="UP001201873">
    <property type="component" value="Unassembled WGS sequence"/>
</dbReference>
<dbReference type="Gene3D" id="3.50.50.60">
    <property type="entry name" value="FAD/NAD(P)-binding domain"/>
    <property type="match status" value="1"/>
</dbReference>
<feature type="domain" description="FAD-binding" evidence="3">
    <location>
        <begin position="4"/>
        <end position="335"/>
    </location>
</feature>
<feature type="compositionally biased region" description="Basic residues" evidence="2">
    <location>
        <begin position="378"/>
        <end position="390"/>
    </location>
</feature>
<feature type="region of interest" description="Disordered" evidence="2">
    <location>
        <begin position="368"/>
        <end position="395"/>
    </location>
</feature>
<keyword evidence="1 4" id="KW-0560">Oxidoreductase</keyword>
<reference evidence="4 5" key="1">
    <citation type="submission" date="2022-04" db="EMBL/GenBank/DDBJ databases">
        <title>Genome diversity in the genus Frankia.</title>
        <authorList>
            <person name="Carlos-Shanley C."/>
            <person name="Hahn D."/>
        </authorList>
    </citation>
    <scope>NUCLEOTIDE SEQUENCE [LARGE SCALE GENOMIC DNA]</scope>
    <source>
        <strain evidence="4 5">Ag45/Mut15</strain>
    </source>
</reference>
<dbReference type="Gene3D" id="3.30.70.2450">
    <property type="match status" value="1"/>
</dbReference>
<name>A0ABT0K020_9ACTN</name>
<dbReference type="Pfam" id="PF01494">
    <property type="entry name" value="FAD_binding_3"/>
    <property type="match status" value="1"/>
</dbReference>
<organism evidence="4 5">
    <name type="scientific">Frankia umida</name>
    <dbReference type="NCBI Taxonomy" id="573489"/>
    <lineage>
        <taxon>Bacteria</taxon>
        <taxon>Bacillati</taxon>
        <taxon>Actinomycetota</taxon>
        <taxon>Actinomycetes</taxon>
        <taxon>Frankiales</taxon>
        <taxon>Frankiaceae</taxon>
        <taxon>Frankia</taxon>
    </lineage>
</organism>
<evidence type="ECO:0000256" key="1">
    <source>
        <dbReference type="ARBA" id="ARBA00023002"/>
    </source>
</evidence>
<dbReference type="NCBIfam" id="NF004829">
    <property type="entry name" value="PRK06183.1-3"/>
    <property type="match status" value="1"/>
</dbReference>
<evidence type="ECO:0000313" key="4">
    <source>
        <dbReference type="EMBL" id="MCK9877142.1"/>
    </source>
</evidence>
<keyword evidence="5" id="KW-1185">Reference proteome</keyword>
<protein>
    <submittedName>
        <fullName evidence="4">Bifunctional 3-(3-hydroxy-phenyl)propionate/3-hydroxycinnamic acid hydroxylase</fullName>
        <ecNumber evidence="4">1.14.13.127</ecNumber>
    </submittedName>
</protein>
<dbReference type="EC" id="1.14.13.127" evidence="4"/>
<dbReference type="PANTHER" id="PTHR43476">
    <property type="entry name" value="3-(3-HYDROXY-PHENYL)PROPIONATE/3-HYDROXYCINNAMIC ACID HYDROXYLASE"/>
    <property type="match status" value="1"/>
</dbReference>
<dbReference type="PANTHER" id="PTHR43476:SF3">
    <property type="entry name" value="FAD-BINDING MONOOXYGENASE"/>
    <property type="match status" value="1"/>
</dbReference>
<dbReference type="InterPro" id="IPR036188">
    <property type="entry name" value="FAD/NAD-bd_sf"/>
</dbReference>
<evidence type="ECO:0000259" key="3">
    <source>
        <dbReference type="Pfam" id="PF01494"/>
    </source>
</evidence>
<dbReference type="EMBL" id="JALKFT010000014">
    <property type="protein sequence ID" value="MCK9877142.1"/>
    <property type="molecule type" value="Genomic_DNA"/>
</dbReference>
<dbReference type="RefSeq" id="WP_248825426.1">
    <property type="nucleotide sequence ID" value="NZ_JALKFT010000014.1"/>
</dbReference>